<dbReference type="AlphaFoldDB" id="A0A9D1MH34"/>
<comment type="similarity">
    <text evidence="1 2">Belongs to the BioY family.</text>
</comment>
<feature type="transmembrane region" description="Helical" evidence="3">
    <location>
        <begin position="106"/>
        <end position="130"/>
    </location>
</feature>
<dbReference type="PANTHER" id="PTHR34295:SF1">
    <property type="entry name" value="BIOTIN TRANSPORTER BIOY"/>
    <property type="match status" value="1"/>
</dbReference>
<reference evidence="4" key="1">
    <citation type="submission" date="2020-10" db="EMBL/GenBank/DDBJ databases">
        <authorList>
            <person name="Gilroy R."/>
        </authorList>
    </citation>
    <scope>NUCLEOTIDE SEQUENCE</scope>
    <source>
        <strain evidence="4">18911</strain>
    </source>
</reference>
<comment type="subcellular location">
    <subcellularLocation>
        <location evidence="2">Cell membrane</location>
        <topology evidence="2">Multi-pass membrane protein</topology>
    </subcellularLocation>
</comment>
<dbReference type="PIRSF" id="PIRSF016661">
    <property type="entry name" value="BioY"/>
    <property type="match status" value="1"/>
</dbReference>
<name>A0A9D1MH34_9FIRM</name>
<protein>
    <recommendedName>
        <fullName evidence="2">Biotin transporter</fullName>
    </recommendedName>
</protein>
<keyword evidence="2" id="KW-0813">Transport</keyword>
<dbReference type="EMBL" id="DVNF01000054">
    <property type="protein sequence ID" value="HIU60075.1"/>
    <property type="molecule type" value="Genomic_DNA"/>
</dbReference>
<proteinExistence type="inferred from homology"/>
<comment type="caution">
    <text evidence="4">The sequence shown here is derived from an EMBL/GenBank/DDBJ whole genome shotgun (WGS) entry which is preliminary data.</text>
</comment>
<feature type="transmembrane region" description="Helical" evidence="3">
    <location>
        <begin position="150"/>
        <end position="171"/>
    </location>
</feature>
<organism evidence="4 5">
    <name type="scientific">Candidatus Stercoripulliclostridium merdigallinarum</name>
    <dbReference type="NCBI Taxonomy" id="2840951"/>
    <lineage>
        <taxon>Bacteria</taxon>
        <taxon>Bacillati</taxon>
        <taxon>Bacillota</taxon>
        <taxon>Clostridia</taxon>
        <taxon>Eubacteriales</taxon>
        <taxon>Candidatus Stercoripulliclostridium</taxon>
    </lineage>
</organism>
<dbReference type="Pfam" id="PF02632">
    <property type="entry name" value="BioY"/>
    <property type="match status" value="1"/>
</dbReference>
<reference evidence="4" key="2">
    <citation type="journal article" date="2021" name="PeerJ">
        <title>Extensive microbial diversity within the chicken gut microbiome revealed by metagenomics and culture.</title>
        <authorList>
            <person name="Gilroy R."/>
            <person name="Ravi A."/>
            <person name="Getino M."/>
            <person name="Pursley I."/>
            <person name="Horton D.L."/>
            <person name="Alikhan N.F."/>
            <person name="Baker D."/>
            <person name="Gharbi K."/>
            <person name="Hall N."/>
            <person name="Watson M."/>
            <person name="Adriaenssens E.M."/>
            <person name="Foster-Nyarko E."/>
            <person name="Jarju S."/>
            <person name="Secka A."/>
            <person name="Antonio M."/>
            <person name="Oren A."/>
            <person name="Chaudhuri R.R."/>
            <person name="La Ragione R."/>
            <person name="Hildebrand F."/>
            <person name="Pallen M.J."/>
        </authorList>
    </citation>
    <scope>NUCLEOTIDE SEQUENCE</scope>
    <source>
        <strain evidence="4">18911</strain>
    </source>
</reference>
<evidence type="ECO:0000313" key="5">
    <source>
        <dbReference type="Proteomes" id="UP000824094"/>
    </source>
</evidence>
<dbReference type="Gene3D" id="1.10.1760.20">
    <property type="match status" value="1"/>
</dbReference>
<keyword evidence="2 3" id="KW-0472">Membrane</keyword>
<dbReference type="InterPro" id="IPR003784">
    <property type="entry name" value="BioY"/>
</dbReference>
<gene>
    <name evidence="4" type="ORF">IAB05_01645</name>
</gene>
<feature type="transmembrane region" description="Helical" evidence="3">
    <location>
        <begin position="82"/>
        <end position="99"/>
    </location>
</feature>
<sequence>MSRTKTLVLTALFVALVAIGAFIRIPTPLVPITLQFACCLAAAQILGVKGGNSVLIYLVMGLIGLPVFTEGGGFTYVLKPSFGYLIGMVTGTYMCGLIVKLKGDKIAFRLLGSFVALVIVDLFGATYMYLIYRYYLHTVIPIGELAVSAVALFLPTDILWCCLTALAGYKISKFTTRSNR</sequence>
<evidence type="ECO:0000313" key="4">
    <source>
        <dbReference type="EMBL" id="HIU60075.1"/>
    </source>
</evidence>
<dbReference type="Proteomes" id="UP000824094">
    <property type="component" value="Unassembled WGS sequence"/>
</dbReference>
<keyword evidence="3" id="KW-1133">Transmembrane helix</keyword>
<keyword evidence="3" id="KW-0812">Transmembrane</keyword>
<evidence type="ECO:0000256" key="2">
    <source>
        <dbReference type="PIRNR" id="PIRNR016661"/>
    </source>
</evidence>
<feature type="transmembrane region" description="Helical" evidence="3">
    <location>
        <begin position="30"/>
        <end position="48"/>
    </location>
</feature>
<accession>A0A9D1MH34</accession>
<keyword evidence="2" id="KW-1003">Cell membrane</keyword>
<evidence type="ECO:0000256" key="1">
    <source>
        <dbReference type="ARBA" id="ARBA00010692"/>
    </source>
</evidence>
<dbReference type="GO" id="GO:0015225">
    <property type="term" value="F:biotin transmembrane transporter activity"/>
    <property type="evidence" value="ECO:0007669"/>
    <property type="project" value="UniProtKB-UniRule"/>
</dbReference>
<dbReference type="PANTHER" id="PTHR34295">
    <property type="entry name" value="BIOTIN TRANSPORTER BIOY"/>
    <property type="match status" value="1"/>
</dbReference>
<dbReference type="GO" id="GO:0005886">
    <property type="term" value="C:plasma membrane"/>
    <property type="evidence" value="ECO:0007669"/>
    <property type="project" value="UniProtKB-SubCell"/>
</dbReference>
<feature type="transmembrane region" description="Helical" evidence="3">
    <location>
        <begin position="55"/>
        <end position="76"/>
    </location>
</feature>
<evidence type="ECO:0000256" key="3">
    <source>
        <dbReference type="SAM" id="Phobius"/>
    </source>
</evidence>